<evidence type="ECO:0000313" key="11">
    <source>
        <dbReference type="EMBL" id="RVV99804.1"/>
    </source>
</evidence>
<evidence type="ECO:0000256" key="5">
    <source>
        <dbReference type="ARBA" id="ARBA00022573"/>
    </source>
</evidence>
<evidence type="ECO:0000256" key="1">
    <source>
        <dbReference type="ARBA" id="ARBA00005049"/>
    </source>
</evidence>
<keyword evidence="6 10" id="KW-0328">Glycosyltransferase</keyword>
<dbReference type="InterPro" id="IPR003200">
    <property type="entry name" value="Nict_dMeBzImd_PRibTrfase"/>
</dbReference>
<dbReference type="HAMAP" id="MF_00230">
    <property type="entry name" value="CobT"/>
    <property type="match status" value="1"/>
</dbReference>
<protein>
    <recommendedName>
        <fullName evidence="4 10">Nicotinate-nucleotide--dimethylbenzimidazole phosphoribosyltransferase</fullName>
        <shortName evidence="10">NN:DBI PRT</shortName>
        <ecNumber evidence="3 10">2.4.2.21</ecNumber>
    </recommendedName>
    <alternativeName>
        <fullName evidence="8 10">N(1)-alpha-phosphoribosyltransferase</fullName>
    </alternativeName>
</protein>
<proteinExistence type="inferred from homology"/>
<dbReference type="EC" id="2.4.2.21" evidence="3 10"/>
<keyword evidence="12" id="KW-1185">Reference proteome</keyword>
<dbReference type="CDD" id="cd02439">
    <property type="entry name" value="DMB-PRT_CobT"/>
    <property type="match status" value="1"/>
</dbReference>
<evidence type="ECO:0000313" key="12">
    <source>
        <dbReference type="Proteomes" id="UP000285908"/>
    </source>
</evidence>
<dbReference type="PANTHER" id="PTHR43463:SF1">
    <property type="entry name" value="NICOTINATE-NUCLEOTIDE--DIMETHYLBENZIMIDAZOLE PHOSPHORIBOSYLTRANSFERASE"/>
    <property type="match status" value="1"/>
</dbReference>
<dbReference type="OrthoDB" id="9781491at2"/>
<evidence type="ECO:0000256" key="6">
    <source>
        <dbReference type="ARBA" id="ARBA00022676"/>
    </source>
</evidence>
<dbReference type="NCBIfam" id="NF000996">
    <property type="entry name" value="PRK00105.1"/>
    <property type="match status" value="1"/>
</dbReference>
<dbReference type="NCBIfam" id="TIGR03160">
    <property type="entry name" value="cobT_DBIPRT"/>
    <property type="match status" value="1"/>
</dbReference>
<dbReference type="RefSeq" id="WP_127905245.1">
    <property type="nucleotide sequence ID" value="NZ_RQXX01000001.1"/>
</dbReference>
<sequence>MTTAEVQSIADIRARLTDLPQPDGSAIAAARARNGMLTKPPGALGRLEDLAIWYAGWRGDARPDCTTPLALVFAGNHGIAARGVSAFPPEVTAQMVANFQAGGAAINQLCRAMGARIAVHALDLDTPTADFTAGPAMDEAGLVRAVRAGWDAVDTDADCLIAGEMGIGNTASAAAIAGALYGGDWVGPGTGVAGDALEAKRRLVAEGIAAHRAVLSDPIEVLRCLGGREIAAMAGAILRARHLRIPVILDGFICTAAAAVLEVAAPGALDHCVAGHGSAETAHARLLDRLDKAPLLSLGLRLGEGTGGVLALGVLKGALACHSGMATFDEAGVAGG</sequence>
<evidence type="ECO:0000256" key="8">
    <source>
        <dbReference type="ARBA" id="ARBA00030686"/>
    </source>
</evidence>
<comment type="pathway">
    <text evidence="1 10">Nucleoside biosynthesis; alpha-ribazole biosynthesis; alpha-ribazole from 5,6-dimethylbenzimidazole: step 1/2.</text>
</comment>
<dbReference type="Proteomes" id="UP000285908">
    <property type="component" value="Unassembled WGS sequence"/>
</dbReference>
<keyword evidence="5 10" id="KW-0169">Cobalamin biosynthesis</keyword>
<accession>A0A438AMC4</accession>
<comment type="caution">
    <text evidence="11">The sequence shown here is derived from an EMBL/GenBank/DDBJ whole genome shotgun (WGS) entry which is preliminary data.</text>
</comment>
<evidence type="ECO:0000256" key="2">
    <source>
        <dbReference type="ARBA" id="ARBA00007110"/>
    </source>
</evidence>
<evidence type="ECO:0000256" key="3">
    <source>
        <dbReference type="ARBA" id="ARBA00011991"/>
    </source>
</evidence>
<gene>
    <name evidence="10 11" type="primary">cobT</name>
    <name evidence="11" type="ORF">EKE94_03780</name>
</gene>
<dbReference type="Gene3D" id="1.10.1610.10">
    <property type="match status" value="1"/>
</dbReference>
<dbReference type="Gene3D" id="3.40.50.10210">
    <property type="match status" value="1"/>
</dbReference>
<dbReference type="InterPro" id="IPR017846">
    <property type="entry name" value="Nict_dMeBzImd_PRibTrfase_bact"/>
</dbReference>
<evidence type="ECO:0000256" key="9">
    <source>
        <dbReference type="ARBA" id="ARBA00047340"/>
    </source>
</evidence>
<reference evidence="11 12" key="1">
    <citation type="submission" date="2018-11" db="EMBL/GenBank/DDBJ databases">
        <title>Mesobaculum littorinae gen. nov., sp. nov., isolated from Littorina scabra that represents a novel genus of the order Rhodobacteraceae.</title>
        <authorList>
            <person name="Li F."/>
        </authorList>
    </citation>
    <scope>NUCLEOTIDE SEQUENCE [LARGE SCALE GENOMIC DNA]</scope>
    <source>
        <strain evidence="11 12">M0103</strain>
    </source>
</reference>
<dbReference type="Pfam" id="PF02277">
    <property type="entry name" value="DBI_PRT"/>
    <property type="match status" value="1"/>
</dbReference>
<organism evidence="11 12">
    <name type="scientific">Mesobaculum littorinae</name>
    <dbReference type="NCBI Taxonomy" id="2486419"/>
    <lineage>
        <taxon>Bacteria</taxon>
        <taxon>Pseudomonadati</taxon>
        <taxon>Pseudomonadota</taxon>
        <taxon>Alphaproteobacteria</taxon>
        <taxon>Rhodobacterales</taxon>
        <taxon>Roseobacteraceae</taxon>
        <taxon>Mesobaculum</taxon>
    </lineage>
</organism>
<evidence type="ECO:0000256" key="4">
    <source>
        <dbReference type="ARBA" id="ARBA00015486"/>
    </source>
</evidence>
<keyword evidence="7 10" id="KW-0808">Transferase</keyword>
<comment type="similarity">
    <text evidence="2 10">Belongs to the CobT family.</text>
</comment>
<dbReference type="InterPro" id="IPR023195">
    <property type="entry name" value="Nict_dMeBzImd_PRibTrfase_N"/>
</dbReference>
<comment type="function">
    <text evidence="10">Catalyzes the synthesis of alpha-ribazole-5'-phosphate from nicotinate mononucleotide (NAMN) and 5,6-dimethylbenzimidazole (DMB).</text>
</comment>
<dbReference type="GO" id="GO:0008939">
    <property type="term" value="F:nicotinate-nucleotide-dimethylbenzimidazole phosphoribosyltransferase activity"/>
    <property type="evidence" value="ECO:0007669"/>
    <property type="project" value="UniProtKB-UniRule"/>
</dbReference>
<dbReference type="SUPFAM" id="SSF52733">
    <property type="entry name" value="Nicotinate mononucleotide:5,6-dimethylbenzimidazole phosphoribosyltransferase (CobT)"/>
    <property type="match status" value="1"/>
</dbReference>
<dbReference type="InterPro" id="IPR036087">
    <property type="entry name" value="Nict_dMeBzImd_PRibTrfase_sf"/>
</dbReference>
<dbReference type="PANTHER" id="PTHR43463">
    <property type="entry name" value="NICOTINATE-NUCLEOTIDE--DIMETHYLBENZIMIDAZOLE PHOSPHORIBOSYLTRANSFERASE"/>
    <property type="match status" value="1"/>
</dbReference>
<comment type="catalytic activity">
    <reaction evidence="9 10">
        <text>5,6-dimethylbenzimidazole + nicotinate beta-D-ribonucleotide = alpha-ribazole 5'-phosphate + nicotinate + H(+)</text>
        <dbReference type="Rhea" id="RHEA:11196"/>
        <dbReference type="ChEBI" id="CHEBI:15378"/>
        <dbReference type="ChEBI" id="CHEBI:15890"/>
        <dbReference type="ChEBI" id="CHEBI:32544"/>
        <dbReference type="ChEBI" id="CHEBI:57502"/>
        <dbReference type="ChEBI" id="CHEBI:57918"/>
        <dbReference type="EC" id="2.4.2.21"/>
    </reaction>
</comment>
<evidence type="ECO:0000256" key="7">
    <source>
        <dbReference type="ARBA" id="ARBA00022679"/>
    </source>
</evidence>
<dbReference type="EMBL" id="RQXX01000001">
    <property type="protein sequence ID" value="RVV99804.1"/>
    <property type="molecule type" value="Genomic_DNA"/>
</dbReference>
<dbReference type="GO" id="GO:0009236">
    <property type="term" value="P:cobalamin biosynthetic process"/>
    <property type="evidence" value="ECO:0007669"/>
    <property type="project" value="UniProtKB-UniRule"/>
</dbReference>
<dbReference type="AlphaFoldDB" id="A0A438AMC4"/>
<feature type="active site" description="Proton acceptor" evidence="10">
    <location>
        <position position="304"/>
    </location>
</feature>
<dbReference type="UniPathway" id="UPA00061">
    <property type="reaction ID" value="UER00516"/>
</dbReference>
<evidence type="ECO:0000256" key="10">
    <source>
        <dbReference type="HAMAP-Rule" id="MF_00230"/>
    </source>
</evidence>
<name>A0A438AMC4_9RHOB</name>